<feature type="domain" description="Pyridoxamine 5'-phosphate oxidase N-terminal" evidence="2">
    <location>
        <begin position="4"/>
        <end position="107"/>
    </location>
</feature>
<dbReference type="AlphaFoldDB" id="A0A2N8PI15"/>
<dbReference type="InterPro" id="IPR019920">
    <property type="entry name" value="F420-binding_dom_put"/>
</dbReference>
<sequence>MTDLPPELRDLIASGPMAHLSTINADGSPQVTVIWIGVDGGDLVSGHMSRHVKLRNIERDPRVVLSFDAPRKPGVFLNPYAVLRARATVQPSEDAWDLLNRLAKTYISPDAEFPGEKTPGYLVRYSVERIGGVGPWAPTAH</sequence>
<comment type="caution">
    <text evidence="3">The sequence shown here is derived from an EMBL/GenBank/DDBJ whole genome shotgun (WGS) entry which is preliminary data.</text>
</comment>
<dbReference type="Proteomes" id="UP000236047">
    <property type="component" value="Unassembled WGS sequence"/>
</dbReference>
<proteinExistence type="predicted"/>
<evidence type="ECO:0000256" key="1">
    <source>
        <dbReference type="ARBA" id="ARBA00023002"/>
    </source>
</evidence>
<evidence type="ECO:0000313" key="3">
    <source>
        <dbReference type="EMBL" id="PNE40620.1"/>
    </source>
</evidence>
<dbReference type="GO" id="GO:0016627">
    <property type="term" value="F:oxidoreductase activity, acting on the CH-CH group of donors"/>
    <property type="evidence" value="ECO:0007669"/>
    <property type="project" value="TreeGrafter"/>
</dbReference>
<dbReference type="Pfam" id="PF01243">
    <property type="entry name" value="PNPOx_N"/>
    <property type="match status" value="1"/>
</dbReference>
<reference evidence="4" key="1">
    <citation type="submission" date="2015-09" db="EMBL/GenBank/DDBJ databases">
        <authorList>
            <person name="Graham D.E."/>
            <person name="Mahan K.M."/>
            <person name="Klingeman D.M."/>
            <person name="Fida T."/>
            <person name="Giannone R.J."/>
            <person name="Hettich R.L."/>
            <person name="Parry R.J."/>
            <person name="Spain J.C."/>
        </authorList>
    </citation>
    <scope>NUCLEOTIDE SEQUENCE [LARGE SCALE GENOMIC DNA]</scope>
    <source>
        <strain evidence="4">JCM 4701</strain>
    </source>
</reference>
<dbReference type="NCBIfam" id="TIGR03618">
    <property type="entry name" value="Rv1155_F420"/>
    <property type="match status" value="1"/>
</dbReference>
<dbReference type="InterPro" id="IPR052019">
    <property type="entry name" value="F420H2_bilvrd_red/Heme_oxyg"/>
</dbReference>
<organism evidence="3 4">
    <name type="scientific">Streptomyces noursei</name>
    <name type="common">Streptomyces albulus</name>
    <dbReference type="NCBI Taxonomy" id="1971"/>
    <lineage>
        <taxon>Bacteria</taxon>
        <taxon>Bacillati</taxon>
        <taxon>Actinomycetota</taxon>
        <taxon>Actinomycetes</taxon>
        <taxon>Kitasatosporales</taxon>
        <taxon>Streptomycetaceae</taxon>
        <taxon>Streptomyces</taxon>
    </lineage>
</organism>
<keyword evidence="1" id="KW-0560">Oxidoreductase</keyword>
<evidence type="ECO:0000259" key="2">
    <source>
        <dbReference type="Pfam" id="PF01243"/>
    </source>
</evidence>
<dbReference type="GO" id="GO:0070967">
    <property type="term" value="F:coenzyme F420 binding"/>
    <property type="evidence" value="ECO:0007669"/>
    <property type="project" value="TreeGrafter"/>
</dbReference>
<protein>
    <submittedName>
        <fullName evidence="3">Oxidoreductase</fullName>
    </submittedName>
</protein>
<dbReference type="GO" id="GO:0005829">
    <property type="term" value="C:cytosol"/>
    <property type="evidence" value="ECO:0007669"/>
    <property type="project" value="TreeGrafter"/>
</dbReference>
<gene>
    <name evidence="3" type="ORF">AOB60_07095</name>
</gene>
<dbReference type="EMBL" id="LJSN01000002">
    <property type="protein sequence ID" value="PNE40620.1"/>
    <property type="molecule type" value="Genomic_DNA"/>
</dbReference>
<dbReference type="PANTHER" id="PTHR35176:SF6">
    <property type="entry name" value="HEME OXYGENASE HI_0854-RELATED"/>
    <property type="match status" value="1"/>
</dbReference>
<dbReference type="PANTHER" id="PTHR35176">
    <property type="entry name" value="HEME OXYGENASE HI_0854-RELATED"/>
    <property type="match status" value="1"/>
</dbReference>
<accession>A0A2N8PI15</accession>
<keyword evidence="4" id="KW-1185">Reference proteome</keyword>
<dbReference type="InterPro" id="IPR011576">
    <property type="entry name" value="Pyridox_Oxase_N"/>
</dbReference>
<dbReference type="SUPFAM" id="SSF50475">
    <property type="entry name" value="FMN-binding split barrel"/>
    <property type="match status" value="1"/>
</dbReference>
<name>A0A2N8PI15_STRNR</name>
<dbReference type="Gene3D" id="2.30.110.10">
    <property type="entry name" value="Electron Transport, Fmn-binding Protein, Chain A"/>
    <property type="match status" value="1"/>
</dbReference>
<dbReference type="InterPro" id="IPR012349">
    <property type="entry name" value="Split_barrel_FMN-bd"/>
</dbReference>
<evidence type="ECO:0000313" key="4">
    <source>
        <dbReference type="Proteomes" id="UP000236047"/>
    </source>
</evidence>